<evidence type="ECO:0000256" key="2">
    <source>
        <dbReference type="PROSITE-ProRule" id="PRU00176"/>
    </source>
</evidence>
<keyword evidence="1 2" id="KW-0694">RNA-binding</keyword>
<evidence type="ECO:0000313" key="7">
    <source>
        <dbReference type="Proteomes" id="UP000625711"/>
    </source>
</evidence>
<dbReference type="Gene3D" id="3.30.70.330">
    <property type="match status" value="1"/>
</dbReference>
<evidence type="ECO:0000259" key="4">
    <source>
        <dbReference type="PROSITE" id="PS50102"/>
    </source>
</evidence>
<dbReference type="InterPro" id="IPR035979">
    <property type="entry name" value="RBD_domain_sf"/>
</dbReference>
<dbReference type="InterPro" id="IPR052462">
    <property type="entry name" value="SLIRP/GR-RBP-like"/>
</dbReference>
<organism evidence="5 7">
    <name type="scientific">Rhynchophorus ferrugineus</name>
    <name type="common">Red palm weevil</name>
    <name type="synonym">Curculio ferrugineus</name>
    <dbReference type="NCBI Taxonomy" id="354439"/>
    <lineage>
        <taxon>Eukaryota</taxon>
        <taxon>Metazoa</taxon>
        <taxon>Ecdysozoa</taxon>
        <taxon>Arthropoda</taxon>
        <taxon>Hexapoda</taxon>
        <taxon>Insecta</taxon>
        <taxon>Pterygota</taxon>
        <taxon>Neoptera</taxon>
        <taxon>Endopterygota</taxon>
        <taxon>Coleoptera</taxon>
        <taxon>Polyphaga</taxon>
        <taxon>Cucujiformia</taxon>
        <taxon>Curculionidae</taxon>
        <taxon>Dryophthorinae</taxon>
        <taxon>Rhynchophorus</taxon>
    </lineage>
</organism>
<dbReference type="EMBL" id="JAACXV010015332">
    <property type="protein sequence ID" value="KAF7264980.1"/>
    <property type="molecule type" value="Genomic_DNA"/>
</dbReference>
<feature type="region of interest" description="Disordered" evidence="3">
    <location>
        <begin position="303"/>
        <end position="339"/>
    </location>
</feature>
<dbReference type="PANTHER" id="PTHR48027">
    <property type="entry name" value="HETEROGENEOUS NUCLEAR RIBONUCLEOPROTEIN 87F-RELATED"/>
    <property type="match status" value="1"/>
</dbReference>
<dbReference type="AlphaFoldDB" id="A0A834HMF7"/>
<keyword evidence="7" id="KW-1185">Reference proteome</keyword>
<feature type="compositionally biased region" description="Gly residues" evidence="3">
    <location>
        <begin position="321"/>
        <end position="339"/>
    </location>
</feature>
<reference evidence="5" key="1">
    <citation type="submission" date="2020-08" db="EMBL/GenBank/DDBJ databases">
        <title>Genome sequencing and assembly of the red palm weevil Rhynchophorus ferrugineus.</title>
        <authorList>
            <person name="Dias G.B."/>
            <person name="Bergman C.M."/>
            <person name="Manee M."/>
        </authorList>
    </citation>
    <scope>NUCLEOTIDE SEQUENCE</scope>
    <source>
        <strain evidence="5">AA-2017</strain>
        <tissue evidence="5">Whole larva</tissue>
    </source>
</reference>
<dbReference type="OrthoDB" id="1879688at2759"/>
<evidence type="ECO:0000313" key="6">
    <source>
        <dbReference type="EMBL" id="KAF7264987.1"/>
    </source>
</evidence>
<dbReference type="SMART" id="SM00360">
    <property type="entry name" value="RRM"/>
    <property type="match status" value="1"/>
</dbReference>
<accession>A0A834HMF7</accession>
<dbReference type="Pfam" id="PF00076">
    <property type="entry name" value="RRM_1"/>
    <property type="match status" value="1"/>
</dbReference>
<feature type="region of interest" description="Disordered" evidence="3">
    <location>
        <begin position="76"/>
        <end position="225"/>
    </location>
</feature>
<evidence type="ECO:0000313" key="5">
    <source>
        <dbReference type="EMBL" id="KAF7264980.1"/>
    </source>
</evidence>
<dbReference type="Proteomes" id="UP000625711">
    <property type="component" value="Unassembled WGS sequence"/>
</dbReference>
<dbReference type="EMBL" id="JAACXV010015331">
    <property type="protein sequence ID" value="KAF7264987.1"/>
    <property type="molecule type" value="Genomic_DNA"/>
</dbReference>
<dbReference type="GO" id="GO:0003723">
    <property type="term" value="F:RNA binding"/>
    <property type="evidence" value="ECO:0007669"/>
    <property type="project" value="UniProtKB-UniRule"/>
</dbReference>
<dbReference type="InterPro" id="IPR012677">
    <property type="entry name" value="Nucleotide-bd_a/b_plait_sf"/>
</dbReference>
<evidence type="ECO:0000256" key="3">
    <source>
        <dbReference type="SAM" id="MobiDB-lite"/>
    </source>
</evidence>
<protein>
    <recommendedName>
        <fullName evidence="4">RRM domain-containing protein</fullName>
    </recommendedName>
</protein>
<dbReference type="PROSITE" id="PS50102">
    <property type="entry name" value="RRM"/>
    <property type="match status" value="1"/>
</dbReference>
<comment type="caution">
    <text evidence="5">The sequence shown here is derived from an EMBL/GenBank/DDBJ whole genome shotgun (WGS) entry which is preliminary data.</text>
</comment>
<dbReference type="SUPFAM" id="SSF54928">
    <property type="entry name" value="RNA-binding domain, RBD"/>
    <property type="match status" value="1"/>
</dbReference>
<evidence type="ECO:0000256" key="1">
    <source>
        <dbReference type="ARBA" id="ARBA00022884"/>
    </source>
</evidence>
<sequence length="339" mass="34913">MQSRGRSENTTKVFVGSLPAGVTPDDLRKLFEPYGAIAECDISNGCGFLHLEDKDLATKAITELNGTEFMGGRISVERGRIKPRRGNGPMRGNRDRGGPYPRGGGRDFRGPPRGPGGFGGRDRFNGPPSRGGFGGPPRRGGFDDRRPNNSVPVPYSGDRGYDGGYGAPPAGNFSDRGGYGDGPRGGYDDRSRGAPPPRASGAPDLFTRRDTGPKPMGGSYDNSRYGGNSNGYGPAGGYAAGPPPSFNAGMQGGAYGTSYGNNVASAGGYGDNRDTYGAPVAPTGYNQGPASYDTTNYGAVQGSRGGGYDVGYPPLPAQRGYGSGSGGPGPRGGAPGRRF</sequence>
<dbReference type="InterPro" id="IPR000504">
    <property type="entry name" value="RRM_dom"/>
</dbReference>
<feature type="domain" description="RRM" evidence="4">
    <location>
        <begin position="11"/>
        <end position="81"/>
    </location>
</feature>
<name>A0A834HMF7_RHYFE</name>
<gene>
    <name evidence="6" type="ORF">GWI33_021782</name>
    <name evidence="5" type="ORF">GWI33_021787</name>
</gene>
<proteinExistence type="predicted"/>
<feature type="compositionally biased region" description="Gly residues" evidence="3">
    <location>
        <begin position="129"/>
        <end position="138"/>
    </location>
</feature>
<feature type="compositionally biased region" description="Low complexity" evidence="3">
    <location>
        <begin position="167"/>
        <end position="176"/>
    </location>
</feature>